<dbReference type="AlphaFoldDB" id="A0A4R0RCL7"/>
<proteinExistence type="predicted"/>
<accession>A0A4R0RCL7</accession>
<evidence type="ECO:0000313" key="2">
    <source>
        <dbReference type="Proteomes" id="UP000292702"/>
    </source>
</evidence>
<protein>
    <submittedName>
        <fullName evidence="1">Uncharacterized protein</fullName>
    </submittedName>
</protein>
<comment type="caution">
    <text evidence="1">The sequence shown here is derived from an EMBL/GenBank/DDBJ whole genome shotgun (WGS) entry which is preliminary data.</text>
</comment>
<name>A0A4R0RCL7_9APHY</name>
<sequence length="174" mass="19476">MQNLGQKNLHLHPPALSSDEQRILAEIIPDLVQAIEHPDSSVSRTDPRNKTKFDPPVMAEVLPNLMQAIESSSGTFADLIGVSGFKESMPRSERVRAELCELAKKMSPRKWKEDAENPNGVGPCLRNLDAANEYMANFMLDAWVRLLLARKCLRYVSAIASKRVETYQVVDAQT</sequence>
<organism evidence="1 2">
    <name type="scientific">Steccherinum ochraceum</name>
    <dbReference type="NCBI Taxonomy" id="92696"/>
    <lineage>
        <taxon>Eukaryota</taxon>
        <taxon>Fungi</taxon>
        <taxon>Dikarya</taxon>
        <taxon>Basidiomycota</taxon>
        <taxon>Agaricomycotina</taxon>
        <taxon>Agaricomycetes</taxon>
        <taxon>Polyporales</taxon>
        <taxon>Steccherinaceae</taxon>
        <taxon>Steccherinum</taxon>
    </lineage>
</organism>
<dbReference type="Proteomes" id="UP000292702">
    <property type="component" value="Unassembled WGS sequence"/>
</dbReference>
<evidence type="ECO:0000313" key="1">
    <source>
        <dbReference type="EMBL" id="TCD65810.1"/>
    </source>
</evidence>
<gene>
    <name evidence="1" type="ORF">EIP91_002203</name>
</gene>
<keyword evidence="2" id="KW-1185">Reference proteome</keyword>
<dbReference type="EMBL" id="RWJN01000163">
    <property type="protein sequence ID" value="TCD65810.1"/>
    <property type="molecule type" value="Genomic_DNA"/>
</dbReference>
<reference evidence="1 2" key="1">
    <citation type="submission" date="2018-11" db="EMBL/GenBank/DDBJ databases">
        <title>Genome assembly of Steccherinum ochraceum LE-BIN_3174, the white-rot fungus of the Steccherinaceae family (The Residual Polyporoid clade, Polyporales, Basidiomycota).</title>
        <authorList>
            <person name="Fedorova T.V."/>
            <person name="Glazunova O.A."/>
            <person name="Landesman E.O."/>
            <person name="Moiseenko K.V."/>
            <person name="Psurtseva N.V."/>
            <person name="Savinova O.S."/>
            <person name="Shakhova N.V."/>
            <person name="Tyazhelova T.V."/>
            <person name="Vasina D.V."/>
        </authorList>
    </citation>
    <scope>NUCLEOTIDE SEQUENCE [LARGE SCALE GENOMIC DNA]</scope>
    <source>
        <strain evidence="1 2">LE-BIN_3174</strain>
    </source>
</reference>